<dbReference type="Pfam" id="PF00856">
    <property type="entry name" value="SET"/>
    <property type="match status" value="1"/>
</dbReference>
<evidence type="ECO:0000313" key="2">
    <source>
        <dbReference type="EMBL" id="GHB36959.1"/>
    </source>
</evidence>
<dbReference type="RefSeq" id="WP_189580940.1">
    <property type="nucleotide sequence ID" value="NZ_BMYF01000009.1"/>
</dbReference>
<dbReference type="SUPFAM" id="SSF82199">
    <property type="entry name" value="SET domain"/>
    <property type="match status" value="1"/>
</dbReference>
<dbReference type="PROSITE" id="PS50280">
    <property type="entry name" value="SET"/>
    <property type="match status" value="1"/>
</dbReference>
<dbReference type="Gene3D" id="2.170.270.10">
    <property type="entry name" value="SET domain"/>
    <property type="match status" value="1"/>
</dbReference>
<evidence type="ECO:0000313" key="3">
    <source>
        <dbReference type="Proteomes" id="UP000642809"/>
    </source>
</evidence>
<dbReference type="SMART" id="SM00317">
    <property type="entry name" value="SET"/>
    <property type="match status" value="1"/>
</dbReference>
<keyword evidence="3" id="KW-1185">Reference proteome</keyword>
<evidence type="ECO:0000259" key="1">
    <source>
        <dbReference type="PROSITE" id="PS50280"/>
    </source>
</evidence>
<reference evidence="2" key="1">
    <citation type="journal article" date="2014" name="Int. J. Syst. Evol. Microbiol.">
        <title>Complete genome sequence of Corynebacterium casei LMG S-19264T (=DSM 44701T), isolated from a smear-ripened cheese.</title>
        <authorList>
            <consortium name="US DOE Joint Genome Institute (JGI-PGF)"/>
            <person name="Walter F."/>
            <person name="Albersmeier A."/>
            <person name="Kalinowski J."/>
            <person name="Ruckert C."/>
        </authorList>
    </citation>
    <scope>NUCLEOTIDE SEQUENCE</scope>
    <source>
        <strain evidence="2">KCTC 23224</strain>
    </source>
</reference>
<organism evidence="2 3">
    <name type="scientific">Mongoliitalea lutea</name>
    <dbReference type="NCBI Taxonomy" id="849756"/>
    <lineage>
        <taxon>Bacteria</taxon>
        <taxon>Pseudomonadati</taxon>
        <taxon>Bacteroidota</taxon>
        <taxon>Cytophagia</taxon>
        <taxon>Cytophagales</taxon>
        <taxon>Cyclobacteriaceae</taxon>
        <taxon>Mongoliitalea</taxon>
    </lineage>
</organism>
<dbReference type="EMBL" id="BMYF01000009">
    <property type="protein sequence ID" value="GHB36959.1"/>
    <property type="molecule type" value="Genomic_DNA"/>
</dbReference>
<name>A0A8J3CYB2_9BACT</name>
<protein>
    <recommendedName>
        <fullName evidence="1">SET domain-containing protein</fullName>
    </recommendedName>
</protein>
<dbReference type="AlphaFoldDB" id="A0A8J3CYB2"/>
<reference evidence="2" key="2">
    <citation type="submission" date="2020-09" db="EMBL/GenBank/DDBJ databases">
        <authorList>
            <person name="Sun Q."/>
            <person name="Kim S."/>
        </authorList>
    </citation>
    <scope>NUCLEOTIDE SEQUENCE</scope>
    <source>
        <strain evidence="2">KCTC 23224</strain>
    </source>
</reference>
<feature type="domain" description="SET" evidence="1">
    <location>
        <begin position="55"/>
        <end position="169"/>
    </location>
</feature>
<gene>
    <name evidence="2" type="ORF">GCM10008106_17800</name>
</gene>
<accession>A0A8J3CYB2</accession>
<comment type="caution">
    <text evidence="2">The sequence shown here is derived from an EMBL/GenBank/DDBJ whole genome shotgun (WGS) entry which is preliminary data.</text>
</comment>
<sequence>MAFPDHLLQKLQDLQNEFPALVNQTVRFGENVSIQPTTTELEPKKRPERLMGPSAKIQVRLSPIHGYGIFAVTDIDQDELIEESLLLELGLRNRLISDPVIKDYIFIKSNPEEVHEYGSKVLLGLGYLGIYNHQDEPNAAKKFDFLHNIGRIYARRPILAGEEIVITYGKQYFRNRKIFYGLSQQVQQLILKTDENEKI</sequence>
<dbReference type="InterPro" id="IPR001214">
    <property type="entry name" value="SET_dom"/>
</dbReference>
<dbReference type="InterPro" id="IPR046341">
    <property type="entry name" value="SET_dom_sf"/>
</dbReference>
<proteinExistence type="predicted"/>
<dbReference type="Proteomes" id="UP000642809">
    <property type="component" value="Unassembled WGS sequence"/>
</dbReference>